<sequence>MQLITTHTARTPPKSPPGRTSFFFFSASLSPPLEILVLTHTNSCGKYGRTRPDNEESKSVLVISRLFRWMETSMNFYSNLLPNLQEAGAHEQALVQEDNAWRTSI</sequence>
<dbReference type="EMBL" id="JASCZI010211548">
    <property type="protein sequence ID" value="MED6194219.1"/>
    <property type="molecule type" value="Genomic_DNA"/>
</dbReference>
<reference evidence="1 2" key="1">
    <citation type="journal article" date="2023" name="Plants (Basel)">
        <title>Bridging the Gap: Combining Genomics and Transcriptomics Approaches to Understand Stylosanthes scabra, an Orphan Legume from the Brazilian Caatinga.</title>
        <authorList>
            <person name="Ferreira-Neto J.R.C."/>
            <person name="da Silva M.D."/>
            <person name="Binneck E."/>
            <person name="de Melo N.F."/>
            <person name="da Silva R.H."/>
            <person name="de Melo A.L.T.M."/>
            <person name="Pandolfi V."/>
            <person name="Bustamante F.O."/>
            <person name="Brasileiro-Vidal A.C."/>
            <person name="Benko-Iseppon A.M."/>
        </authorList>
    </citation>
    <scope>NUCLEOTIDE SEQUENCE [LARGE SCALE GENOMIC DNA]</scope>
    <source>
        <tissue evidence="1">Leaves</tissue>
    </source>
</reference>
<name>A0ABU6X9J4_9FABA</name>
<evidence type="ECO:0000313" key="1">
    <source>
        <dbReference type="EMBL" id="MED6194219.1"/>
    </source>
</evidence>
<evidence type="ECO:0000313" key="2">
    <source>
        <dbReference type="Proteomes" id="UP001341840"/>
    </source>
</evidence>
<keyword evidence="2" id="KW-1185">Reference proteome</keyword>
<protein>
    <submittedName>
        <fullName evidence="1">Uncharacterized protein</fullName>
    </submittedName>
</protein>
<organism evidence="1 2">
    <name type="scientific">Stylosanthes scabra</name>
    <dbReference type="NCBI Taxonomy" id="79078"/>
    <lineage>
        <taxon>Eukaryota</taxon>
        <taxon>Viridiplantae</taxon>
        <taxon>Streptophyta</taxon>
        <taxon>Embryophyta</taxon>
        <taxon>Tracheophyta</taxon>
        <taxon>Spermatophyta</taxon>
        <taxon>Magnoliopsida</taxon>
        <taxon>eudicotyledons</taxon>
        <taxon>Gunneridae</taxon>
        <taxon>Pentapetalae</taxon>
        <taxon>rosids</taxon>
        <taxon>fabids</taxon>
        <taxon>Fabales</taxon>
        <taxon>Fabaceae</taxon>
        <taxon>Papilionoideae</taxon>
        <taxon>50 kb inversion clade</taxon>
        <taxon>dalbergioids sensu lato</taxon>
        <taxon>Dalbergieae</taxon>
        <taxon>Pterocarpus clade</taxon>
        <taxon>Stylosanthes</taxon>
    </lineage>
</organism>
<proteinExistence type="predicted"/>
<gene>
    <name evidence="1" type="ORF">PIB30_026480</name>
</gene>
<dbReference type="Proteomes" id="UP001341840">
    <property type="component" value="Unassembled WGS sequence"/>
</dbReference>
<comment type="caution">
    <text evidence="1">The sequence shown here is derived from an EMBL/GenBank/DDBJ whole genome shotgun (WGS) entry which is preliminary data.</text>
</comment>
<accession>A0ABU6X9J4</accession>